<dbReference type="InterPro" id="IPR017900">
    <property type="entry name" value="4Fe4S_Fe_S_CS"/>
</dbReference>
<evidence type="ECO:0000256" key="10">
    <source>
        <dbReference type="ARBA" id="ARBA00023014"/>
    </source>
</evidence>
<reference evidence="14" key="1">
    <citation type="journal article" date="2020" name="mSystems">
        <title>Genome- and Community-Level Interaction Insights into Carbon Utilization and Element Cycling Functions of Hydrothermarchaeota in Hydrothermal Sediment.</title>
        <authorList>
            <person name="Zhou Z."/>
            <person name="Liu Y."/>
            <person name="Xu W."/>
            <person name="Pan J."/>
            <person name="Luo Z.H."/>
            <person name="Li M."/>
        </authorList>
    </citation>
    <scope>NUCLEOTIDE SEQUENCE [LARGE SCALE GENOMIC DNA]</scope>
    <source>
        <strain evidence="14">SpSt-1084</strain>
    </source>
</reference>
<name>A0A7C5U4W7_CALS0</name>
<evidence type="ECO:0000256" key="5">
    <source>
        <dbReference type="ARBA" id="ARBA00022692"/>
    </source>
</evidence>
<dbReference type="Gene3D" id="1.10.1060.10">
    <property type="entry name" value="Alpha-helical ferredoxin"/>
    <property type="match status" value="1"/>
</dbReference>
<dbReference type="InterPro" id="IPR036197">
    <property type="entry name" value="NarG-like_sf"/>
</dbReference>
<dbReference type="InterPro" id="IPR009051">
    <property type="entry name" value="Helical_ferredxn"/>
</dbReference>
<feature type="transmembrane region" description="Helical" evidence="12">
    <location>
        <begin position="75"/>
        <end position="99"/>
    </location>
</feature>
<dbReference type="PROSITE" id="PS00198">
    <property type="entry name" value="4FE4S_FER_1"/>
    <property type="match status" value="2"/>
</dbReference>
<comment type="subcellular location">
    <subcellularLocation>
        <location evidence="1">Cell membrane</location>
        <topology evidence="1">Multi-pass membrane protein</topology>
    </subcellularLocation>
</comment>
<accession>A0A7C5U4W7</accession>
<dbReference type="EMBL" id="DRXS01000269">
    <property type="protein sequence ID" value="HHR41170.1"/>
    <property type="molecule type" value="Genomic_DNA"/>
</dbReference>
<keyword evidence="11 12" id="KW-0472">Membrane</keyword>
<evidence type="ECO:0000313" key="14">
    <source>
        <dbReference type="EMBL" id="HHR41170.1"/>
    </source>
</evidence>
<dbReference type="PANTHER" id="PTHR43255:SF1">
    <property type="entry name" value="IRON-SULFUR-BINDING OXIDOREDUCTASE FADF-RELATED"/>
    <property type="match status" value="1"/>
</dbReference>
<dbReference type="InterPro" id="IPR023234">
    <property type="entry name" value="NarG-like_domain"/>
</dbReference>
<dbReference type="InterPro" id="IPR004017">
    <property type="entry name" value="Cys_rich_dom"/>
</dbReference>
<keyword evidence="8" id="KW-0560">Oxidoreductase</keyword>
<evidence type="ECO:0000256" key="3">
    <source>
        <dbReference type="ARBA" id="ARBA00022475"/>
    </source>
</evidence>
<protein>
    <submittedName>
        <fullName evidence="14">4Fe-4S dicluster domain-containing protein</fullName>
    </submittedName>
</protein>
<dbReference type="Gene3D" id="1.20.950.20">
    <property type="entry name" value="Transmembrane di-heme cytochromes, Chain C"/>
    <property type="match status" value="1"/>
</dbReference>
<keyword evidence="7 12" id="KW-1133">Transmembrane helix</keyword>
<evidence type="ECO:0000259" key="13">
    <source>
        <dbReference type="PROSITE" id="PS51379"/>
    </source>
</evidence>
<dbReference type="Pfam" id="PF02754">
    <property type="entry name" value="CCG"/>
    <property type="match status" value="2"/>
</dbReference>
<sequence>MEPVRETYGLMPEGTDLLMYLVLLPFALLFVYGVVYRLRKLGVTSFSQLVYDVWSGVSHMVCYGLFQRKVVEERLAGIMHLLTYTGIIALFIGTTLVFIDHDILRVFQIRILRGDFYLFYEFVLDVMGLAFIAGLSLLFYRRFIRHETRLRNRTEYSMVLAGLLFIGLSGYVLEGIRLTLAPRPWGDWSFVGKSLSTYFFNAFQPELLSTVYQGMWWSHAVVAFAMVALLPYSSLGHMFSTLLNIAVNSPRQPPLGKMTTPFRLDELDPSAEIKLGFRTLAELNWMQKLGLDACTDCGRCEAACPAHAAGTPLSPRDIVQKLKRTMWAENGTSVDVFSSGVIDEEEIWACTTCSACVEACPVLIRPMDYILEMRRPLTLEGRLDKRKSAMLTNLARYGNPYGFDVSEKQKFFSELAAMGVKTLDEQPESEYVYWVGCGSIYDARGREIAKSVAKILLKANVSFAVLGETETCTGDPARRIGEEGRYQELVLTNIETFRSKGVKKIIVNCPHCYNTLKKEYRDFGVELEVYHHSQIIGELLKTGRINPAKRLTEKVTLHDSCYIGRINNEFDSPRNVIKSAVMSEGFVEMKNIRYKSFCCGAGGSTYWYEVKRKDRESVIRLREALNTGADVLAVECPFCMQMFADAARITGAEQKIKLKDIAEIVAESLEPS</sequence>
<evidence type="ECO:0000256" key="12">
    <source>
        <dbReference type="SAM" id="Phobius"/>
    </source>
</evidence>
<keyword evidence="3" id="KW-1003">Cell membrane</keyword>
<evidence type="ECO:0000256" key="4">
    <source>
        <dbReference type="ARBA" id="ARBA00022485"/>
    </source>
</evidence>
<dbReference type="AlphaFoldDB" id="A0A7C5U4W7"/>
<evidence type="ECO:0000256" key="6">
    <source>
        <dbReference type="ARBA" id="ARBA00022723"/>
    </source>
</evidence>
<dbReference type="InterPro" id="IPR017896">
    <property type="entry name" value="4Fe4S_Fe-S-bd"/>
</dbReference>
<dbReference type="SUPFAM" id="SSF46548">
    <property type="entry name" value="alpha-helical ferredoxin"/>
    <property type="match status" value="1"/>
</dbReference>
<keyword evidence="9" id="KW-0408">Iron</keyword>
<organism evidence="14">
    <name type="scientific">Caldiarchaeum subterraneum</name>
    <dbReference type="NCBI Taxonomy" id="311458"/>
    <lineage>
        <taxon>Archaea</taxon>
        <taxon>Nitrososphaerota</taxon>
        <taxon>Candidatus Caldarchaeales</taxon>
        <taxon>Candidatus Caldarchaeaceae</taxon>
        <taxon>Candidatus Caldarchaeum</taxon>
    </lineage>
</organism>
<feature type="transmembrane region" description="Helical" evidence="12">
    <location>
        <begin position="160"/>
        <end position="180"/>
    </location>
</feature>
<feature type="domain" description="4Fe-4S ferredoxin-type" evidence="13">
    <location>
        <begin position="285"/>
        <end position="314"/>
    </location>
</feature>
<evidence type="ECO:0000256" key="7">
    <source>
        <dbReference type="ARBA" id="ARBA00022989"/>
    </source>
</evidence>
<keyword evidence="6" id="KW-0479">Metal-binding</keyword>
<keyword evidence="10" id="KW-0411">Iron-sulfur</keyword>
<evidence type="ECO:0000256" key="11">
    <source>
        <dbReference type="ARBA" id="ARBA00023136"/>
    </source>
</evidence>
<dbReference type="PANTHER" id="PTHR43255">
    <property type="entry name" value="IRON-SULFUR-BINDING OXIDOREDUCTASE FADF-RELATED-RELATED"/>
    <property type="match status" value="1"/>
</dbReference>
<dbReference type="Pfam" id="PF02665">
    <property type="entry name" value="Nitrate_red_gam"/>
    <property type="match status" value="1"/>
</dbReference>
<dbReference type="GO" id="GO:0005886">
    <property type="term" value="C:plasma membrane"/>
    <property type="evidence" value="ECO:0007669"/>
    <property type="project" value="UniProtKB-SubCell"/>
</dbReference>
<gene>
    <name evidence="14" type="ORF">ENM42_05000</name>
</gene>
<evidence type="ECO:0000256" key="9">
    <source>
        <dbReference type="ARBA" id="ARBA00023004"/>
    </source>
</evidence>
<evidence type="ECO:0000256" key="1">
    <source>
        <dbReference type="ARBA" id="ARBA00004651"/>
    </source>
</evidence>
<dbReference type="InterPro" id="IPR051460">
    <property type="entry name" value="HdrC_iron-sulfur_subunit"/>
</dbReference>
<feature type="transmembrane region" description="Helical" evidence="12">
    <location>
        <begin position="17"/>
        <end position="38"/>
    </location>
</feature>
<dbReference type="GO" id="GO:0016491">
    <property type="term" value="F:oxidoreductase activity"/>
    <property type="evidence" value="ECO:0007669"/>
    <property type="project" value="UniProtKB-KW"/>
</dbReference>
<dbReference type="GO" id="GO:0051539">
    <property type="term" value="F:4 iron, 4 sulfur cluster binding"/>
    <property type="evidence" value="ECO:0007669"/>
    <property type="project" value="UniProtKB-KW"/>
</dbReference>
<dbReference type="SUPFAM" id="SSF103501">
    <property type="entry name" value="Respiratory nitrate reductase 1 gamma chain"/>
    <property type="match status" value="1"/>
</dbReference>
<keyword evidence="4" id="KW-0004">4Fe-4S</keyword>
<evidence type="ECO:0000256" key="2">
    <source>
        <dbReference type="ARBA" id="ARBA00007097"/>
    </source>
</evidence>
<feature type="transmembrane region" description="Helical" evidence="12">
    <location>
        <begin position="119"/>
        <end position="140"/>
    </location>
</feature>
<evidence type="ECO:0000256" key="8">
    <source>
        <dbReference type="ARBA" id="ARBA00023002"/>
    </source>
</evidence>
<dbReference type="Pfam" id="PF13183">
    <property type="entry name" value="Fer4_8"/>
    <property type="match status" value="1"/>
</dbReference>
<comment type="similarity">
    <text evidence="2">Belongs to the HdrC family.</text>
</comment>
<comment type="caution">
    <text evidence="14">The sequence shown here is derived from an EMBL/GenBank/DDBJ whole genome shotgun (WGS) entry which is preliminary data.</text>
</comment>
<feature type="domain" description="4Fe-4S ferredoxin-type" evidence="13">
    <location>
        <begin position="338"/>
        <end position="369"/>
    </location>
</feature>
<proteinExistence type="inferred from homology"/>
<keyword evidence="5 12" id="KW-0812">Transmembrane</keyword>
<dbReference type="PROSITE" id="PS51379">
    <property type="entry name" value="4FE4S_FER_2"/>
    <property type="match status" value="2"/>
</dbReference>
<dbReference type="GO" id="GO:0046872">
    <property type="term" value="F:metal ion binding"/>
    <property type="evidence" value="ECO:0007669"/>
    <property type="project" value="UniProtKB-KW"/>
</dbReference>